<name>A0A7E4UMT4_PANRE</name>
<dbReference type="AlphaFoldDB" id="A0A7E4UMT4"/>
<feature type="region of interest" description="Disordered" evidence="1">
    <location>
        <begin position="63"/>
        <end position="121"/>
    </location>
</feature>
<sequence length="121" mass="11930">MPPDPYAVIVLSLLLGSSTIAVGLVGSGVILLTGCLKRKHSQKRAAGKTGTANTDISGEAAEINSSGGAVKSGGTPGSGVASTPAKPIKSITPVAVTPDKPGGSANSKTNHRVKGSHKVSF</sequence>
<keyword evidence="2" id="KW-0812">Transmembrane</keyword>
<keyword evidence="2" id="KW-1133">Transmembrane helix</keyword>
<dbReference type="Proteomes" id="UP000492821">
    <property type="component" value="Unassembled WGS sequence"/>
</dbReference>
<evidence type="ECO:0000256" key="1">
    <source>
        <dbReference type="SAM" id="MobiDB-lite"/>
    </source>
</evidence>
<dbReference type="WBParaSite" id="Pan_g10615.t1">
    <property type="protein sequence ID" value="Pan_g10615.t1"/>
    <property type="gene ID" value="Pan_g10615"/>
</dbReference>
<reference evidence="3" key="1">
    <citation type="journal article" date="2013" name="Genetics">
        <title>The draft genome and transcriptome of Panagrellus redivivus are shaped by the harsh demands of a free-living lifestyle.</title>
        <authorList>
            <person name="Srinivasan J."/>
            <person name="Dillman A.R."/>
            <person name="Macchietto M.G."/>
            <person name="Heikkinen L."/>
            <person name="Lakso M."/>
            <person name="Fracchia K.M."/>
            <person name="Antoshechkin I."/>
            <person name="Mortazavi A."/>
            <person name="Wong G."/>
            <person name="Sternberg P.W."/>
        </authorList>
    </citation>
    <scope>NUCLEOTIDE SEQUENCE [LARGE SCALE GENOMIC DNA]</scope>
    <source>
        <strain evidence="3">MT8872</strain>
    </source>
</reference>
<protein>
    <submittedName>
        <fullName evidence="4">Uncharacterized protein</fullName>
    </submittedName>
</protein>
<accession>A0A7E4UMT4</accession>
<evidence type="ECO:0000256" key="2">
    <source>
        <dbReference type="SAM" id="Phobius"/>
    </source>
</evidence>
<feature type="transmembrane region" description="Helical" evidence="2">
    <location>
        <begin position="6"/>
        <end position="34"/>
    </location>
</feature>
<proteinExistence type="predicted"/>
<keyword evidence="2" id="KW-0472">Membrane</keyword>
<feature type="compositionally biased region" description="Basic residues" evidence="1">
    <location>
        <begin position="109"/>
        <end position="121"/>
    </location>
</feature>
<organism evidence="3 4">
    <name type="scientific">Panagrellus redivivus</name>
    <name type="common">Microworm</name>
    <dbReference type="NCBI Taxonomy" id="6233"/>
    <lineage>
        <taxon>Eukaryota</taxon>
        <taxon>Metazoa</taxon>
        <taxon>Ecdysozoa</taxon>
        <taxon>Nematoda</taxon>
        <taxon>Chromadorea</taxon>
        <taxon>Rhabditida</taxon>
        <taxon>Tylenchina</taxon>
        <taxon>Panagrolaimomorpha</taxon>
        <taxon>Panagrolaimoidea</taxon>
        <taxon>Panagrolaimidae</taxon>
        <taxon>Panagrellus</taxon>
    </lineage>
</organism>
<evidence type="ECO:0000313" key="3">
    <source>
        <dbReference type="Proteomes" id="UP000492821"/>
    </source>
</evidence>
<reference evidence="4" key="2">
    <citation type="submission" date="2020-10" db="UniProtKB">
        <authorList>
            <consortium name="WormBaseParasite"/>
        </authorList>
    </citation>
    <scope>IDENTIFICATION</scope>
</reference>
<keyword evidence="3" id="KW-1185">Reference proteome</keyword>
<evidence type="ECO:0000313" key="4">
    <source>
        <dbReference type="WBParaSite" id="Pan_g10615.t1"/>
    </source>
</evidence>